<dbReference type="InterPro" id="IPR003356">
    <property type="entry name" value="DNA_methylase_A-5"/>
</dbReference>
<keyword evidence="12" id="KW-1185">Reference proteome</keyword>
<dbReference type="GO" id="GO:0003677">
    <property type="term" value="F:DNA binding"/>
    <property type="evidence" value="ECO:0007669"/>
    <property type="project" value="InterPro"/>
</dbReference>
<comment type="catalytic activity">
    <reaction evidence="7">
        <text>a 2'-deoxyadenosine in DNA + S-adenosyl-L-methionine = an N(6)-methyl-2'-deoxyadenosine in DNA + S-adenosyl-L-homocysteine + H(+)</text>
        <dbReference type="Rhea" id="RHEA:15197"/>
        <dbReference type="Rhea" id="RHEA-COMP:12418"/>
        <dbReference type="Rhea" id="RHEA-COMP:12419"/>
        <dbReference type="ChEBI" id="CHEBI:15378"/>
        <dbReference type="ChEBI" id="CHEBI:57856"/>
        <dbReference type="ChEBI" id="CHEBI:59789"/>
        <dbReference type="ChEBI" id="CHEBI:90615"/>
        <dbReference type="ChEBI" id="CHEBI:90616"/>
        <dbReference type="EC" id="2.1.1.72"/>
    </reaction>
</comment>
<keyword evidence="5" id="KW-0949">S-adenosyl-L-methionine</keyword>
<evidence type="ECO:0000256" key="7">
    <source>
        <dbReference type="ARBA" id="ARBA00047942"/>
    </source>
</evidence>
<dbReference type="GO" id="GO:0032259">
    <property type="term" value="P:methylation"/>
    <property type="evidence" value="ECO:0007669"/>
    <property type="project" value="UniProtKB-KW"/>
</dbReference>
<evidence type="ECO:0000256" key="3">
    <source>
        <dbReference type="ARBA" id="ARBA00022603"/>
    </source>
</evidence>
<evidence type="ECO:0000256" key="2">
    <source>
        <dbReference type="ARBA" id="ARBA00011900"/>
    </source>
</evidence>
<dbReference type="GO" id="GO:0008170">
    <property type="term" value="F:N-methyltransferase activity"/>
    <property type="evidence" value="ECO:0007669"/>
    <property type="project" value="InterPro"/>
</dbReference>
<dbReference type="InterPro" id="IPR002052">
    <property type="entry name" value="DNA_methylase_N6_adenine_CS"/>
</dbReference>
<feature type="coiled-coil region" evidence="8">
    <location>
        <begin position="639"/>
        <end position="680"/>
    </location>
</feature>
<organism evidence="11 12">
    <name type="scientific">Pontixanthobacter rizhaonensis</name>
    <dbReference type="NCBI Taxonomy" id="2730337"/>
    <lineage>
        <taxon>Bacteria</taxon>
        <taxon>Pseudomonadati</taxon>
        <taxon>Pseudomonadota</taxon>
        <taxon>Alphaproteobacteria</taxon>
        <taxon>Sphingomonadales</taxon>
        <taxon>Erythrobacteraceae</taxon>
        <taxon>Pontixanthobacter</taxon>
    </lineage>
</organism>
<evidence type="ECO:0000256" key="5">
    <source>
        <dbReference type="ARBA" id="ARBA00022691"/>
    </source>
</evidence>
<comment type="similarity">
    <text evidence="1">Belongs to the N(4)/N(6)-methyltransferase family.</text>
</comment>
<dbReference type="InterPro" id="IPR051537">
    <property type="entry name" value="DNA_Adenine_Mtase"/>
</dbReference>
<evidence type="ECO:0000313" key="12">
    <source>
        <dbReference type="Proteomes" id="UP000561181"/>
    </source>
</evidence>
<dbReference type="Pfam" id="PF02384">
    <property type="entry name" value="N6_Mtase"/>
    <property type="match status" value="1"/>
</dbReference>
<feature type="domain" description="DNA methylase adenine-specific" evidence="9">
    <location>
        <begin position="137"/>
        <end position="446"/>
    </location>
</feature>
<dbReference type="RefSeq" id="WP_170009143.1">
    <property type="nucleotide sequence ID" value="NZ_JABCRE010000001.1"/>
</dbReference>
<evidence type="ECO:0000313" key="11">
    <source>
        <dbReference type="EMBL" id="NMW30450.1"/>
    </source>
</evidence>
<sequence length="817" mass="90138">MAVKKSQIYSSLWKSCDALRGGMDASQYKDYILTLLFLKYVSDRSLSDPNAQIIVPEGCHFSDMLKLKGSKDIGEEIDKIIAKVAETNGLGGVIDNAKFNDPTKLGDGKDMVDRLSKLMEIFSRPELDFRKNRAEGDDILGDAYEYLMRHFATESGKSKGQFYTPSEVSRIMAKVVGIDATATRQNTIYDPTCGSGSLLLKANDAAPDGLSIYGQEKDVATFALARMNMVIHNSADAELWRENTLSKPHHKGPDGKLKQFDFVVANPPFSDKAWSTGFDAANDEFGRFAYGTPPAKNGDYAYLMHVLASIKSTGKAVVVMPHGVLFRGNAEAEIRRGLIKRGYIKSIIGLPANLFFGTGIPACLIVLDKQHAAARTGIFMIDASKSFVKDGNKNRLREQDVHKIIDIFQNSTEIDGYSRMVPLAEIGKNDGNLNIPRYIDGSEAEDLQDIEAHLKGGIPVRDVDALQEYWAVMPGLRDDLFGPGDRPGYLTAKVEPNEVRATIHAHPEFEAFAAKVRGIFFEWRDTNIDLMRTFDEGDHPAGLIHSLSEDLLARFREAPLIDAYDAYQHIMTYWSEVMQDDAYQITAEGWPVAKVLRELIKDADGKFTEDPDLILGSGRSAKKLKAEVIPPALIVARYFSKEQAEIEALESKAEDFGRQVEELEEEHAGEDGLLAEAKTDADKLTIASVKARIKVIKSDADAADERTVLQKWNALAASQKEAERAAKQAQAALNAMVAAQYANVTDADAKALVVEDKWIASLSGSIDDELDRAAQMLTTRLKALTKRYALPMPVLNDAVTKLEAKVVEHLKCMGFAP</sequence>
<dbReference type="Gene3D" id="3.40.50.150">
    <property type="entry name" value="Vaccinia Virus protein VP39"/>
    <property type="match status" value="1"/>
</dbReference>
<dbReference type="InterPro" id="IPR029063">
    <property type="entry name" value="SAM-dependent_MTases_sf"/>
</dbReference>
<accession>A0A848QI08</accession>
<name>A0A848QI08_9SPHN</name>
<dbReference type="Proteomes" id="UP000561181">
    <property type="component" value="Unassembled WGS sequence"/>
</dbReference>
<dbReference type="Pfam" id="PF12161">
    <property type="entry name" value="HsdM_N"/>
    <property type="match status" value="1"/>
</dbReference>
<evidence type="ECO:0000256" key="1">
    <source>
        <dbReference type="ARBA" id="ARBA00006594"/>
    </source>
</evidence>
<evidence type="ECO:0000256" key="8">
    <source>
        <dbReference type="SAM" id="Coils"/>
    </source>
</evidence>
<keyword evidence="4 11" id="KW-0808">Transferase</keyword>
<dbReference type="EMBL" id="JABCRE010000001">
    <property type="protein sequence ID" value="NMW30450.1"/>
    <property type="molecule type" value="Genomic_DNA"/>
</dbReference>
<keyword evidence="6" id="KW-0680">Restriction system</keyword>
<gene>
    <name evidence="11" type="ORF">HKD42_00015</name>
</gene>
<dbReference type="InterPro" id="IPR022749">
    <property type="entry name" value="D12N6_MeTrfase_N"/>
</dbReference>
<evidence type="ECO:0000259" key="10">
    <source>
        <dbReference type="Pfam" id="PF12161"/>
    </source>
</evidence>
<protein>
    <recommendedName>
        <fullName evidence="2">site-specific DNA-methyltransferase (adenine-specific)</fullName>
        <ecNumber evidence="2">2.1.1.72</ecNumber>
    </recommendedName>
</protein>
<dbReference type="GO" id="GO:0009007">
    <property type="term" value="F:site-specific DNA-methyltransferase (adenine-specific) activity"/>
    <property type="evidence" value="ECO:0007669"/>
    <property type="project" value="UniProtKB-EC"/>
</dbReference>
<reference evidence="11 12" key="1">
    <citation type="submission" date="2020-04" db="EMBL/GenBank/DDBJ databases">
        <authorList>
            <person name="Liu A."/>
        </authorList>
    </citation>
    <scope>NUCLEOTIDE SEQUENCE [LARGE SCALE GENOMIC DNA]</scope>
    <source>
        <strain evidence="11 12">RZ02</strain>
    </source>
</reference>
<evidence type="ECO:0000256" key="4">
    <source>
        <dbReference type="ARBA" id="ARBA00022679"/>
    </source>
</evidence>
<dbReference type="AlphaFoldDB" id="A0A848QI08"/>
<proteinExistence type="inferred from homology"/>
<evidence type="ECO:0000259" key="9">
    <source>
        <dbReference type="Pfam" id="PF02384"/>
    </source>
</evidence>
<dbReference type="PANTHER" id="PTHR42933">
    <property type="entry name" value="SLR6095 PROTEIN"/>
    <property type="match status" value="1"/>
</dbReference>
<dbReference type="SUPFAM" id="SSF53335">
    <property type="entry name" value="S-adenosyl-L-methionine-dependent methyltransferases"/>
    <property type="match status" value="1"/>
</dbReference>
<dbReference type="InterPro" id="IPR038333">
    <property type="entry name" value="T1MK-like_N_sf"/>
</dbReference>
<comment type="caution">
    <text evidence="11">The sequence shown here is derived from an EMBL/GenBank/DDBJ whole genome shotgun (WGS) entry which is preliminary data.</text>
</comment>
<dbReference type="PANTHER" id="PTHR42933:SF3">
    <property type="entry name" value="TYPE I RESTRICTION ENZYME MJAVIII METHYLASE SUBUNIT"/>
    <property type="match status" value="1"/>
</dbReference>
<dbReference type="GO" id="GO:0009307">
    <property type="term" value="P:DNA restriction-modification system"/>
    <property type="evidence" value="ECO:0007669"/>
    <property type="project" value="UniProtKB-KW"/>
</dbReference>
<keyword evidence="3 11" id="KW-0489">Methyltransferase</keyword>
<dbReference type="Gene3D" id="1.20.1260.30">
    <property type="match status" value="2"/>
</dbReference>
<dbReference type="PRINTS" id="PR00507">
    <property type="entry name" value="N12N6MTFRASE"/>
</dbReference>
<evidence type="ECO:0000256" key="6">
    <source>
        <dbReference type="ARBA" id="ARBA00022747"/>
    </source>
</evidence>
<dbReference type="EC" id="2.1.1.72" evidence="2"/>
<keyword evidence="8" id="KW-0175">Coiled coil</keyword>
<feature type="domain" description="N6 adenine-specific DNA methyltransferase N-terminal" evidence="10">
    <location>
        <begin position="10"/>
        <end position="122"/>
    </location>
</feature>
<dbReference type="PROSITE" id="PS00092">
    <property type="entry name" value="N6_MTASE"/>
    <property type="match status" value="1"/>
</dbReference>